<dbReference type="RefSeq" id="YP_008770165.1">
    <property type="nucleotide sequence ID" value="NC_022761.1"/>
</dbReference>
<dbReference type="GeneID" id="17526577"/>
<proteinExistence type="predicted"/>
<dbReference type="GeneID" id="17526778"/>
<dbReference type="RefSeq" id="YP_008769964.1">
    <property type="nucleotide sequence ID" value="NC_022761.1"/>
</dbReference>
<reference evidence="1 3" key="1">
    <citation type="journal article" date="2013" name="Genome Announc.">
        <title>Complete Genome of Bacillus subtilis Myophage CampHawk.</title>
        <authorList>
            <person name="Ritz M.P."/>
            <person name="Perl A.L."/>
            <person name="Colquhoun J.M."/>
            <person name="Chamakura K.R."/>
            <person name="Kuty Everett G.F."/>
        </authorList>
    </citation>
    <scope>NUCLEOTIDE SEQUENCE [LARGE SCALE GENOMIC DNA]</scope>
</reference>
<dbReference type="KEGG" id="vg:17526778"/>
<protein>
    <submittedName>
        <fullName evidence="1">Uncharacterized protein</fullName>
    </submittedName>
</protein>
<name>U5PWS2_9CAUD</name>
<keyword evidence="3" id="KW-1185">Reference proteome</keyword>
<organism evidence="1 3">
    <name type="scientific">Bacillus phage CampHawk</name>
    <dbReference type="NCBI Taxonomy" id="1406783"/>
    <lineage>
        <taxon>Viruses</taxon>
        <taxon>Duplodnaviria</taxon>
        <taxon>Heunggongvirae</taxon>
        <taxon>Uroviricota</taxon>
        <taxon>Caudoviricetes</taxon>
        <taxon>Herelleviridae</taxon>
        <taxon>Spounavirinae</taxon>
        <taxon>Okubovirus</taxon>
        <taxon>Okubovirus camphawk</taxon>
    </lineage>
</organism>
<dbReference type="EMBL" id="KF669649">
    <property type="protein sequence ID" value="AGY46908.1"/>
    <property type="molecule type" value="Genomic_DNA"/>
</dbReference>
<dbReference type="Proteomes" id="UP000017646">
    <property type="component" value="Segment"/>
</dbReference>
<evidence type="ECO:0000313" key="3">
    <source>
        <dbReference type="Proteomes" id="UP000017646"/>
    </source>
</evidence>
<dbReference type="EMBL" id="KF669649">
    <property type="protein sequence ID" value="AGY47109.1"/>
    <property type="molecule type" value="Genomic_DNA"/>
</dbReference>
<evidence type="ECO:0000313" key="2">
    <source>
        <dbReference type="EMBL" id="AGY47109.1"/>
    </source>
</evidence>
<accession>U5PWS2</accession>
<sequence length="48" mass="5658">MGLETFRGEGVYTPRVPLRKNIYRKYEKVVDISSHPCYNKVIENNTIK</sequence>
<evidence type="ECO:0000313" key="1">
    <source>
        <dbReference type="EMBL" id="AGY46908.1"/>
    </source>
</evidence>
<dbReference type="KEGG" id="vg:17526577"/>
<gene>
    <name evidence="2" type="ORF">CampHawk_231</name>
    <name evidence="1" type="ORF">CampHawk_30</name>
</gene>